<comment type="similarity">
    <text evidence="3">Belongs to the iron/ascorbate-dependent oxidoreductase family.</text>
</comment>
<dbReference type="InterPro" id="IPR027443">
    <property type="entry name" value="IPNS-like_sf"/>
</dbReference>
<name>A0ABQ2CC51_9MICC</name>
<keyword evidence="3" id="KW-0479">Metal-binding</keyword>
<dbReference type="PANTHER" id="PTHR47990">
    <property type="entry name" value="2-OXOGLUTARATE (2OG) AND FE(II)-DEPENDENT OXYGENASE SUPERFAMILY PROTEIN-RELATED"/>
    <property type="match status" value="1"/>
</dbReference>
<dbReference type="EMBL" id="BMKV01000002">
    <property type="protein sequence ID" value="GGI76929.1"/>
    <property type="molecule type" value="Genomic_DNA"/>
</dbReference>
<evidence type="ECO:0000259" key="4">
    <source>
        <dbReference type="PROSITE" id="PS51471"/>
    </source>
</evidence>
<proteinExistence type="inferred from homology"/>
<keyword evidence="2" id="KW-0045">Antibiotic biosynthesis</keyword>
<evidence type="ECO:0000313" key="5">
    <source>
        <dbReference type="EMBL" id="GGI76929.1"/>
    </source>
</evidence>
<dbReference type="RefSeq" id="WP_188728638.1">
    <property type="nucleotide sequence ID" value="NZ_BMKV01000002.1"/>
</dbReference>
<reference evidence="6" key="1">
    <citation type="journal article" date="2019" name="Int. J. Syst. Evol. Microbiol.">
        <title>The Global Catalogue of Microorganisms (GCM) 10K type strain sequencing project: providing services to taxonomists for standard genome sequencing and annotation.</title>
        <authorList>
            <consortium name="The Broad Institute Genomics Platform"/>
            <consortium name="The Broad Institute Genome Sequencing Center for Infectious Disease"/>
            <person name="Wu L."/>
            <person name="Ma J."/>
        </authorList>
    </citation>
    <scope>NUCLEOTIDE SEQUENCE [LARGE SCALE GENOMIC DNA]</scope>
    <source>
        <strain evidence="6">CGMCC 1.3601</strain>
    </source>
</reference>
<comment type="caution">
    <text evidence="5">The sequence shown here is derived from an EMBL/GenBank/DDBJ whole genome shotgun (WGS) entry which is preliminary data.</text>
</comment>
<keyword evidence="6" id="KW-1185">Reference proteome</keyword>
<sequence>MSIASKQIAFSEIPVIDIETLVDGSDAESVARKIGKACEEVGFFYVKNHGVPQEMIDRVYKAAEDFFKLPQEVKESLHVAKSGPTLRGYIPPYGENADPKKTRDLKEVFDYGVHTDEVSPFFGPNPNPTEEELPGFKETCEEYHDAMMALARKLVSAFAISLDLPANYFEKKQQHPITIQRFLHYPAQTGEVTEKEIGIGAHTDYGFLTILSQDAVGGLQVQNSVGEWITAPSIEGAFVINIGDLVKTMTNGRYSSTVHRVVNTSGASRFSVGFFIDLDYDAVVEVVPTCVDKDNPAETAPFTCGEYKYGRFVKVYPHLQETDKTLTPAS</sequence>
<dbReference type="PRINTS" id="PR00682">
    <property type="entry name" value="IPNSYNTHASE"/>
</dbReference>
<protein>
    <submittedName>
        <fullName evidence="5">2OG-Fe(II) oxygenase</fullName>
    </submittedName>
</protein>
<organism evidence="5 6">
    <name type="scientific">Pseudarthrobacter scleromae</name>
    <dbReference type="NCBI Taxonomy" id="158897"/>
    <lineage>
        <taxon>Bacteria</taxon>
        <taxon>Bacillati</taxon>
        <taxon>Actinomycetota</taxon>
        <taxon>Actinomycetes</taxon>
        <taxon>Micrococcales</taxon>
        <taxon>Micrococcaceae</taxon>
        <taxon>Pseudarthrobacter</taxon>
    </lineage>
</organism>
<dbReference type="InterPro" id="IPR050231">
    <property type="entry name" value="Iron_ascorbate_oxido_reductase"/>
</dbReference>
<accession>A0ABQ2CC51</accession>
<evidence type="ECO:0000256" key="1">
    <source>
        <dbReference type="ARBA" id="ARBA00004792"/>
    </source>
</evidence>
<keyword evidence="3" id="KW-0408">Iron</keyword>
<dbReference type="InterPro" id="IPR044861">
    <property type="entry name" value="IPNS-like_FE2OG_OXY"/>
</dbReference>
<dbReference type="Gene3D" id="2.60.120.330">
    <property type="entry name" value="B-lactam Antibiotic, Isopenicillin N Synthase, Chain"/>
    <property type="match status" value="1"/>
</dbReference>
<feature type="domain" description="Fe2OG dioxygenase" evidence="4">
    <location>
        <begin position="175"/>
        <end position="278"/>
    </location>
</feature>
<keyword evidence="3" id="KW-0560">Oxidoreductase</keyword>
<dbReference type="Proteomes" id="UP000658754">
    <property type="component" value="Unassembled WGS sequence"/>
</dbReference>
<evidence type="ECO:0000313" key="6">
    <source>
        <dbReference type="Proteomes" id="UP000658754"/>
    </source>
</evidence>
<comment type="pathway">
    <text evidence="1">Antibiotic biosynthesis.</text>
</comment>
<dbReference type="InterPro" id="IPR005123">
    <property type="entry name" value="Oxoglu/Fe-dep_dioxygenase_dom"/>
</dbReference>
<dbReference type="Pfam" id="PF03171">
    <property type="entry name" value="2OG-FeII_Oxy"/>
    <property type="match status" value="1"/>
</dbReference>
<evidence type="ECO:0000256" key="3">
    <source>
        <dbReference type="RuleBase" id="RU003682"/>
    </source>
</evidence>
<dbReference type="SUPFAM" id="SSF51197">
    <property type="entry name" value="Clavaminate synthase-like"/>
    <property type="match status" value="1"/>
</dbReference>
<dbReference type="PROSITE" id="PS51471">
    <property type="entry name" value="FE2OG_OXY"/>
    <property type="match status" value="1"/>
</dbReference>
<gene>
    <name evidence="5" type="ORF">GCM10007175_12510</name>
</gene>
<dbReference type="InterPro" id="IPR026992">
    <property type="entry name" value="DIOX_N"/>
</dbReference>
<dbReference type="Pfam" id="PF14226">
    <property type="entry name" value="DIOX_N"/>
    <property type="match status" value="1"/>
</dbReference>
<evidence type="ECO:0000256" key="2">
    <source>
        <dbReference type="ARBA" id="ARBA00023194"/>
    </source>
</evidence>